<keyword evidence="3 5" id="KW-0067">ATP-binding</keyword>
<dbReference type="RefSeq" id="WP_172231446.1">
    <property type="nucleotide sequence ID" value="NZ_CP035946.1"/>
</dbReference>
<evidence type="ECO:0000256" key="1">
    <source>
        <dbReference type="ARBA" id="ARBA00022448"/>
    </source>
</evidence>
<gene>
    <name evidence="5" type="ORF">AVCANL283_03860</name>
</gene>
<dbReference type="Proteomes" id="UP000786183">
    <property type="component" value="Unassembled WGS sequence"/>
</dbReference>
<dbReference type="InterPro" id="IPR017871">
    <property type="entry name" value="ABC_transporter-like_CS"/>
</dbReference>
<sequence>MSILKIKNLNFSYKNKQILNDINLNLEENEYLAIIGSSGIGKSTLLNQIMNNKEEISFYKENIKLAYMQQKDLLFAHKTVLENIALPLLIAKEDKKNAYKKAIFLLKEFKMLEYKDYYTYQLSGGQRQKIALIRAIIQQADLYLLDEPFSALDSINKIFLHRILKHYIKNAIFITHDINDALSLANRILILANVNNKTSIVKEIKVNKNSKKEEILSYLLKFQKDIL</sequence>
<proteinExistence type="predicted"/>
<dbReference type="GO" id="GO:0005524">
    <property type="term" value="F:ATP binding"/>
    <property type="evidence" value="ECO:0007669"/>
    <property type="project" value="UniProtKB-KW"/>
</dbReference>
<dbReference type="InterPro" id="IPR050093">
    <property type="entry name" value="ABC_SmlMolc_Importer"/>
</dbReference>
<accession>A0ABS7WTJ6</accession>
<dbReference type="InterPro" id="IPR003593">
    <property type="entry name" value="AAA+_ATPase"/>
</dbReference>
<name>A0ABS7WTJ6_9BACT</name>
<dbReference type="PROSITE" id="PS50893">
    <property type="entry name" value="ABC_TRANSPORTER_2"/>
    <property type="match status" value="1"/>
</dbReference>
<evidence type="ECO:0000256" key="3">
    <source>
        <dbReference type="ARBA" id="ARBA00022840"/>
    </source>
</evidence>
<evidence type="ECO:0000313" key="6">
    <source>
        <dbReference type="Proteomes" id="UP000786183"/>
    </source>
</evidence>
<keyword evidence="6" id="KW-1185">Reference proteome</keyword>
<dbReference type="PANTHER" id="PTHR42781:SF4">
    <property type="entry name" value="SPERMIDINE_PUTRESCINE IMPORT ATP-BINDING PROTEIN POTA"/>
    <property type="match status" value="1"/>
</dbReference>
<evidence type="ECO:0000259" key="4">
    <source>
        <dbReference type="PROSITE" id="PS50893"/>
    </source>
</evidence>
<comment type="caution">
    <text evidence="5">The sequence shown here is derived from an EMBL/GenBank/DDBJ whole genome shotgun (WGS) entry which is preliminary data.</text>
</comment>
<protein>
    <submittedName>
        <fullName evidence="5">ABC transporter ATP-binding protein</fullName>
    </submittedName>
</protein>
<dbReference type="EMBL" id="JACGBB010000006">
    <property type="protein sequence ID" value="MBZ7987249.1"/>
    <property type="molecule type" value="Genomic_DNA"/>
</dbReference>
<evidence type="ECO:0000313" key="5">
    <source>
        <dbReference type="EMBL" id="MBZ7987249.1"/>
    </source>
</evidence>
<dbReference type="SUPFAM" id="SSF52540">
    <property type="entry name" value="P-loop containing nucleoside triphosphate hydrolases"/>
    <property type="match status" value="1"/>
</dbReference>
<dbReference type="InterPro" id="IPR003439">
    <property type="entry name" value="ABC_transporter-like_ATP-bd"/>
</dbReference>
<organism evidence="5 6">
    <name type="scientific">Campylobacter canadensis</name>
    <dbReference type="NCBI Taxonomy" id="449520"/>
    <lineage>
        <taxon>Bacteria</taxon>
        <taxon>Pseudomonadati</taxon>
        <taxon>Campylobacterota</taxon>
        <taxon>Epsilonproteobacteria</taxon>
        <taxon>Campylobacterales</taxon>
        <taxon>Campylobacteraceae</taxon>
        <taxon>Campylobacter</taxon>
    </lineage>
</organism>
<keyword evidence="2" id="KW-0547">Nucleotide-binding</keyword>
<evidence type="ECO:0000256" key="2">
    <source>
        <dbReference type="ARBA" id="ARBA00022741"/>
    </source>
</evidence>
<dbReference type="SMART" id="SM00382">
    <property type="entry name" value="AAA"/>
    <property type="match status" value="1"/>
</dbReference>
<keyword evidence="1" id="KW-0813">Transport</keyword>
<dbReference type="InterPro" id="IPR027417">
    <property type="entry name" value="P-loop_NTPase"/>
</dbReference>
<dbReference type="PANTHER" id="PTHR42781">
    <property type="entry name" value="SPERMIDINE/PUTRESCINE IMPORT ATP-BINDING PROTEIN POTA"/>
    <property type="match status" value="1"/>
</dbReference>
<dbReference type="Pfam" id="PF00005">
    <property type="entry name" value="ABC_tran"/>
    <property type="match status" value="1"/>
</dbReference>
<dbReference type="PROSITE" id="PS00211">
    <property type="entry name" value="ABC_TRANSPORTER_1"/>
    <property type="match status" value="1"/>
</dbReference>
<dbReference type="Gene3D" id="3.40.50.300">
    <property type="entry name" value="P-loop containing nucleotide triphosphate hydrolases"/>
    <property type="match status" value="1"/>
</dbReference>
<feature type="domain" description="ABC transporter" evidence="4">
    <location>
        <begin position="4"/>
        <end position="218"/>
    </location>
</feature>
<reference evidence="5 6" key="1">
    <citation type="submission" date="2020-07" db="EMBL/GenBank/DDBJ databases">
        <title>Transfer of Campylobacter canadensis to the novel genus Avispirillum gen. nov., that also includes two novel species recovered from migratory waterfowl: Avispirillum anseris sp. nov. and Avispirillum brantae sp. nov.</title>
        <authorList>
            <person name="Miller W.G."/>
            <person name="Chapman M.H."/>
            <person name="Yee E."/>
            <person name="Inglis G.D."/>
        </authorList>
    </citation>
    <scope>NUCLEOTIDE SEQUENCE [LARGE SCALE GENOMIC DNA]</scope>
    <source>
        <strain evidence="5 6">L283</strain>
    </source>
</reference>